<dbReference type="InterPro" id="IPR021109">
    <property type="entry name" value="Peptidase_aspartic_dom_sf"/>
</dbReference>
<feature type="compositionally biased region" description="Basic and acidic residues" evidence="2">
    <location>
        <begin position="108"/>
        <end position="121"/>
    </location>
</feature>
<name>A0AAD5AFB5_SILAS</name>
<dbReference type="Gene3D" id="1.20.5.170">
    <property type="match status" value="1"/>
</dbReference>
<gene>
    <name evidence="3" type="ORF">C0J50_11069</name>
</gene>
<proteinExistence type="predicted"/>
<feature type="coiled-coil region" evidence="1">
    <location>
        <begin position="273"/>
        <end position="307"/>
    </location>
</feature>
<feature type="compositionally biased region" description="Basic and acidic residues" evidence="2">
    <location>
        <begin position="137"/>
        <end position="147"/>
    </location>
</feature>
<accession>A0AAD5AFB5</accession>
<dbReference type="PANTHER" id="PTHR12917">
    <property type="entry name" value="ASPARTYL PROTEASE DDI-RELATED"/>
    <property type="match status" value="1"/>
</dbReference>
<dbReference type="EMBL" id="MU557501">
    <property type="protein sequence ID" value="KAI5614915.1"/>
    <property type="molecule type" value="Genomic_DNA"/>
</dbReference>
<evidence type="ECO:0000313" key="3">
    <source>
        <dbReference type="EMBL" id="KAI5614915.1"/>
    </source>
</evidence>
<feature type="region of interest" description="Disordered" evidence="2">
    <location>
        <begin position="77"/>
        <end position="147"/>
    </location>
</feature>
<comment type="caution">
    <text evidence="3">The sequence shown here is derived from an EMBL/GenBank/DDBJ whole genome shotgun (WGS) entry which is preliminary data.</text>
</comment>
<feature type="compositionally biased region" description="Acidic residues" evidence="2">
    <location>
        <begin position="122"/>
        <end position="131"/>
    </location>
</feature>
<protein>
    <submittedName>
        <fullName evidence="3">Nuclear receptor-interacting protein 2</fullName>
    </submittedName>
</protein>
<organism evidence="3 4">
    <name type="scientific">Silurus asotus</name>
    <name type="common">Amur catfish</name>
    <name type="synonym">Parasilurus asotus</name>
    <dbReference type="NCBI Taxonomy" id="30991"/>
    <lineage>
        <taxon>Eukaryota</taxon>
        <taxon>Metazoa</taxon>
        <taxon>Chordata</taxon>
        <taxon>Craniata</taxon>
        <taxon>Vertebrata</taxon>
        <taxon>Euteleostomi</taxon>
        <taxon>Actinopterygii</taxon>
        <taxon>Neopterygii</taxon>
        <taxon>Teleostei</taxon>
        <taxon>Ostariophysi</taxon>
        <taxon>Siluriformes</taxon>
        <taxon>Siluridae</taxon>
        <taxon>Silurus</taxon>
    </lineage>
</organism>
<reference evidence="3" key="1">
    <citation type="submission" date="2018-07" db="EMBL/GenBank/DDBJ databases">
        <title>Comparative genomics of catfishes provides insights into carnivory and benthic adaptation.</title>
        <authorList>
            <person name="Zhang Y."/>
            <person name="Wang D."/>
            <person name="Peng Z."/>
            <person name="Zheng S."/>
            <person name="Shao F."/>
            <person name="Tao W."/>
        </authorList>
    </citation>
    <scope>NUCLEOTIDE SEQUENCE</scope>
    <source>
        <strain evidence="3">Chongqing</strain>
    </source>
</reference>
<evidence type="ECO:0000313" key="4">
    <source>
        <dbReference type="Proteomes" id="UP001205998"/>
    </source>
</evidence>
<dbReference type="Proteomes" id="UP001205998">
    <property type="component" value="Unassembled WGS sequence"/>
</dbReference>
<sequence length="459" mass="50835">MSESKKREVELRDKAIMHQQRRLKQATQFTHKDSADLLPLDGLKRLGTSKDLQPHSIVQRRLLEGNISRLCGEARDTVSHVRSPLADSKEGADAEERSESTIDDSTEEKESPEESERSLRSEEDDEDEEEPGINRDSGGKAEHEEKVEAGPVATLSALQVQCKHETKDKPPKKRRCVVGLDGFVVKALPLSSEVAGSNLACPHTGYSDTGGADARILPPCFRIRPPKPHPTFHSAISDTFLTTATETFHTLNFEPWPGFEPATSQPRGLEQDNAGLEQDNAGLEQDNAGLEQDNAGLEQNNAGLEQDNAEVFTLNYIKFECSLKKNDVEKKSEEVLRCGDAELNVSINTGCQYDHISSTCCRRLGLKISPKIKPLGEFKAKGVTSMSIQIGSERVQCTAEVTDDETFELCLGLHTLLELKCCVDLNSRVLRLHSSGDELPFLETSTPRQCHHRDNNKNL</sequence>
<keyword evidence="3" id="KW-0675">Receptor</keyword>
<keyword evidence="1" id="KW-0175">Coiled coil</keyword>
<evidence type="ECO:0000256" key="1">
    <source>
        <dbReference type="SAM" id="Coils"/>
    </source>
</evidence>
<keyword evidence="4" id="KW-1185">Reference proteome</keyword>
<feature type="compositionally biased region" description="Basic and acidic residues" evidence="2">
    <location>
        <begin position="87"/>
        <end position="100"/>
    </location>
</feature>
<feature type="region of interest" description="Disordered" evidence="2">
    <location>
        <begin position="45"/>
        <end position="65"/>
    </location>
</feature>
<evidence type="ECO:0000256" key="2">
    <source>
        <dbReference type="SAM" id="MobiDB-lite"/>
    </source>
</evidence>
<dbReference type="AlphaFoldDB" id="A0AAD5AFB5"/>
<dbReference type="PANTHER" id="PTHR12917:SF17">
    <property type="entry name" value="NUCLEAR RECEPTOR-INTERACTING PROTEIN 2"/>
    <property type="match status" value="1"/>
</dbReference>
<dbReference type="Gene3D" id="2.40.70.10">
    <property type="entry name" value="Acid Proteases"/>
    <property type="match status" value="1"/>
</dbReference>